<comment type="caution">
    <text evidence="6">The sequence shown here is derived from an EMBL/GenBank/DDBJ whole genome shotgun (WGS) entry which is preliminary data.</text>
</comment>
<dbReference type="EMBL" id="SOHL01000004">
    <property type="protein sequence ID" value="TFD73243.1"/>
    <property type="molecule type" value="Genomic_DNA"/>
</dbReference>
<dbReference type="InterPro" id="IPR036390">
    <property type="entry name" value="WH_DNA-bd_sf"/>
</dbReference>
<keyword evidence="7" id="KW-1185">Reference proteome</keyword>
<gene>
    <name evidence="6" type="ORF">E3T50_03065</name>
</gene>
<sequence>MALWQTDASLAQRRQGHLVTETAGNRILVLGKIRQIMDCFTVEEPTLSLSAIRQRAGLPESTTQRLVQNLVSEGFLDRDGSGYRIGLGVARWAINATQGLDVIQASRPMLQTLREHTQESSVLYVRWRQYRTVVATARSPRAISRVLEVGTVMPLHLGSAGKVFLAFDEFARQELLTVAPEEALPAELLDQIRTQGWASSFEEREPEVASVSSPVFDHHGNVVAVVGIVAPFSRLNEATAIPGYTEPVVEAAALISSALGFERIRQS</sequence>
<evidence type="ECO:0000313" key="7">
    <source>
        <dbReference type="Proteomes" id="UP000297983"/>
    </source>
</evidence>
<reference evidence="6 7" key="1">
    <citation type="submission" date="2019-03" db="EMBL/GenBank/DDBJ databases">
        <title>Genomics of glacier-inhabiting Cryobacterium strains.</title>
        <authorList>
            <person name="Liu Q."/>
            <person name="Xin Y.-H."/>
        </authorList>
    </citation>
    <scope>NUCLEOTIDE SEQUENCE [LARGE SCALE GENOMIC DNA]</scope>
    <source>
        <strain evidence="6 7">Hz16</strain>
    </source>
</reference>
<evidence type="ECO:0000259" key="4">
    <source>
        <dbReference type="PROSITE" id="PS51077"/>
    </source>
</evidence>
<dbReference type="Gene3D" id="3.30.450.40">
    <property type="match status" value="1"/>
</dbReference>
<keyword evidence="2" id="KW-0238">DNA-binding</keyword>
<proteinExistence type="predicted"/>
<feature type="domain" description="IclR-ED" evidence="5">
    <location>
        <begin position="88"/>
        <end position="261"/>
    </location>
</feature>
<dbReference type="InterPro" id="IPR014757">
    <property type="entry name" value="Tscrpt_reg_IclR_C"/>
</dbReference>
<evidence type="ECO:0000256" key="3">
    <source>
        <dbReference type="ARBA" id="ARBA00023163"/>
    </source>
</evidence>
<dbReference type="Pfam" id="PF09339">
    <property type="entry name" value="HTH_IclR"/>
    <property type="match status" value="1"/>
</dbReference>
<dbReference type="Pfam" id="PF01614">
    <property type="entry name" value="IclR_C"/>
    <property type="match status" value="1"/>
</dbReference>
<keyword evidence="3" id="KW-0804">Transcription</keyword>
<dbReference type="PANTHER" id="PTHR30136">
    <property type="entry name" value="HELIX-TURN-HELIX TRANSCRIPTIONAL REGULATOR, ICLR FAMILY"/>
    <property type="match status" value="1"/>
</dbReference>
<name>A0A4R9AZ11_9MICO</name>
<dbReference type="GO" id="GO:0003700">
    <property type="term" value="F:DNA-binding transcription factor activity"/>
    <property type="evidence" value="ECO:0007669"/>
    <property type="project" value="TreeGrafter"/>
</dbReference>
<dbReference type="SUPFAM" id="SSF46785">
    <property type="entry name" value="Winged helix' DNA-binding domain"/>
    <property type="match status" value="1"/>
</dbReference>
<dbReference type="AlphaFoldDB" id="A0A4R9AZ11"/>
<dbReference type="GO" id="GO:0045892">
    <property type="term" value="P:negative regulation of DNA-templated transcription"/>
    <property type="evidence" value="ECO:0007669"/>
    <property type="project" value="TreeGrafter"/>
</dbReference>
<evidence type="ECO:0000256" key="1">
    <source>
        <dbReference type="ARBA" id="ARBA00023015"/>
    </source>
</evidence>
<evidence type="ECO:0000259" key="5">
    <source>
        <dbReference type="PROSITE" id="PS51078"/>
    </source>
</evidence>
<organism evidence="6 7">
    <name type="scientific">Cryobacterium gelidum</name>
    <dbReference type="NCBI Taxonomy" id="1259164"/>
    <lineage>
        <taxon>Bacteria</taxon>
        <taxon>Bacillati</taxon>
        <taxon>Actinomycetota</taxon>
        <taxon>Actinomycetes</taxon>
        <taxon>Micrococcales</taxon>
        <taxon>Microbacteriaceae</taxon>
        <taxon>Cryobacterium</taxon>
    </lineage>
</organism>
<evidence type="ECO:0000313" key="6">
    <source>
        <dbReference type="EMBL" id="TFD73243.1"/>
    </source>
</evidence>
<dbReference type="GO" id="GO:0003677">
    <property type="term" value="F:DNA binding"/>
    <property type="evidence" value="ECO:0007669"/>
    <property type="project" value="UniProtKB-KW"/>
</dbReference>
<dbReference type="PANTHER" id="PTHR30136:SF8">
    <property type="entry name" value="TRANSCRIPTIONAL REGULATORY PROTEIN"/>
    <property type="match status" value="1"/>
</dbReference>
<dbReference type="SMART" id="SM00346">
    <property type="entry name" value="HTH_ICLR"/>
    <property type="match status" value="1"/>
</dbReference>
<keyword evidence="1" id="KW-0805">Transcription regulation</keyword>
<protein>
    <submittedName>
        <fullName evidence="6">IclR family transcriptional regulator</fullName>
    </submittedName>
</protein>
<dbReference type="InterPro" id="IPR050707">
    <property type="entry name" value="HTH_MetabolicPath_Reg"/>
</dbReference>
<evidence type="ECO:0000256" key="2">
    <source>
        <dbReference type="ARBA" id="ARBA00023125"/>
    </source>
</evidence>
<dbReference type="PROSITE" id="PS51077">
    <property type="entry name" value="HTH_ICLR"/>
    <property type="match status" value="1"/>
</dbReference>
<dbReference type="InterPro" id="IPR005471">
    <property type="entry name" value="Tscrpt_reg_IclR_N"/>
</dbReference>
<dbReference type="SUPFAM" id="SSF55781">
    <property type="entry name" value="GAF domain-like"/>
    <property type="match status" value="1"/>
</dbReference>
<accession>A0A4R9AZ11</accession>
<dbReference type="Proteomes" id="UP000297983">
    <property type="component" value="Unassembled WGS sequence"/>
</dbReference>
<dbReference type="InterPro" id="IPR036388">
    <property type="entry name" value="WH-like_DNA-bd_sf"/>
</dbReference>
<feature type="domain" description="HTH iclR-type" evidence="4">
    <location>
        <begin position="27"/>
        <end position="87"/>
    </location>
</feature>
<dbReference type="PROSITE" id="PS51078">
    <property type="entry name" value="ICLR_ED"/>
    <property type="match status" value="1"/>
</dbReference>
<dbReference type="InterPro" id="IPR029016">
    <property type="entry name" value="GAF-like_dom_sf"/>
</dbReference>
<dbReference type="Gene3D" id="1.10.10.10">
    <property type="entry name" value="Winged helix-like DNA-binding domain superfamily/Winged helix DNA-binding domain"/>
    <property type="match status" value="1"/>
</dbReference>